<gene>
    <name evidence="7" type="primary">uvrC</name>
    <name evidence="10" type="ordered locus">CFPG_541</name>
</gene>
<dbReference type="SUPFAM" id="SSF82771">
    <property type="entry name" value="GIY-YIG endonuclease"/>
    <property type="match status" value="1"/>
</dbReference>
<dbReference type="InterPro" id="IPR050066">
    <property type="entry name" value="UvrABC_protein_C"/>
</dbReference>
<keyword evidence="2 7" id="KW-0227">DNA damage</keyword>
<keyword evidence="3 7" id="KW-0228">DNA excision</keyword>
<comment type="similarity">
    <text evidence="7">Belongs to the UvrC family.</text>
</comment>
<dbReference type="InterPro" id="IPR010994">
    <property type="entry name" value="RuvA_2-like"/>
</dbReference>
<evidence type="ECO:0000259" key="9">
    <source>
        <dbReference type="PROSITE" id="PS50165"/>
    </source>
</evidence>
<dbReference type="PROSITE" id="PS50165">
    <property type="entry name" value="UVRC"/>
    <property type="match status" value="1"/>
</dbReference>
<dbReference type="GO" id="GO:0005737">
    <property type="term" value="C:cytoplasm"/>
    <property type="evidence" value="ECO:0007669"/>
    <property type="project" value="UniProtKB-SubCell"/>
</dbReference>
<dbReference type="Pfam" id="PF01541">
    <property type="entry name" value="GIY-YIG"/>
    <property type="match status" value="1"/>
</dbReference>
<dbReference type="Pfam" id="PF08459">
    <property type="entry name" value="UvrC_RNaseH_dom"/>
    <property type="match status" value="1"/>
</dbReference>
<dbReference type="Pfam" id="PF22920">
    <property type="entry name" value="UvrC_RNaseH"/>
    <property type="match status" value="1"/>
</dbReference>
<reference evidence="11" key="1">
    <citation type="journal article" date="2008" name="Science">
        <title>Genome of an endosymbiont coupling N2 fixation to cellulolysis within RT protist cells in termite gut.</title>
        <authorList>
            <person name="Hongoh Y."/>
            <person name="Sharma V.K."/>
            <person name="Prakash T."/>
            <person name="Noda S."/>
            <person name="Toh H."/>
            <person name="Taylor T.D."/>
            <person name="Kudo T."/>
            <person name="Sakaki Y."/>
            <person name="Toyoda A."/>
            <person name="Hattori M."/>
            <person name="Ohkuma M."/>
        </authorList>
    </citation>
    <scope>NUCLEOTIDE SEQUENCE [LARGE SCALE GENOMIC DNA]</scope>
</reference>
<evidence type="ECO:0000256" key="3">
    <source>
        <dbReference type="ARBA" id="ARBA00022769"/>
    </source>
</evidence>
<evidence type="ECO:0000256" key="6">
    <source>
        <dbReference type="ARBA" id="ARBA00023236"/>
    </source>
</evidence>
<proteinExistence type="inferred from homology"/>
<dbReference type="Gene3D" id="3.40.1440.10">
    <property type="entry name" value="GIY-YIG endonuclease"/>
    <property type="match status" value="1"/>
</dbReference>
<dbReference type="Proteomes" id="UP000000723">
    <property type="component" value="Chromosome"/>
</dbReference>
<comment type="function">
    <text evidence="7">The UvrABC repair system catalyzes the recognition and processing of DNA lesions. UvrC both incises the 5' and 3' sides of the lesion. The N-terminal half is responsible for the 3' incision and the C-terminal half is responsible for the 5' incision.</text>
</comment>
<dbReference type="EMBL" id="AP010656">
    <property type="protein sequence ID" value="BAG83804.1"/>
    <property type="molecule type" value="Genomic_DNA"/>
</dbReference>
<evidence type="ECO:0000259" key="8">
    <source>
        <dbReference type="PROSITE" id="PS50164"/>
    </source>
</evidence>
<keyword evidence="4 7" id="KW-0267">Excision nuclease</keyword>
<dbReference type="GO" id="GO:0009381">
    <property type="term" value="F:excinuclease ABC activity"/>
    <property type="evidence" value="ECO:0007669"/>
    <property type="project" value="UniProtKB-UniRule"/>
</dbReference>
<sequence length="602" mass="70177">MKKTYKNDLSLIISALPECSGVYMYSDENGIIIYIGKAKNLKKRVSSYFKKTTHDNLKTKILVQKVRNIDYLVVESGEDALLLENNLIKKYQPKYNILLKDDKTYPWIAIKNESFPRIQLSRRKVKNNSRYYGPYTSVSNVKCLLQLICSLYPIRTCKYVLSQVNIKRKKFHVCLQYHIKKCLGPCIGMQTEKEYDENIRLSEKILKGKYREVSRLLYQKMINLAAEMQFEKAEIVRKQYVMLKDYSSKSIVVSQSLNNVDVYSFDENAKSAYINYLHIIDGAIVNGYTIEYKKKLDESKETILAMGITELRLRFKSKAKEIIVPFYPEIEIDNLIFTIPKRGEKKKLLCLSEKNVKQYKLDQLNKADKLNSEQRSIRILKILQNELHLKKLPLHIECFDNSNIQGVYPVSSCVVFKKANPSKKDYRHFNIKTVNGPNDFRSMYETVLRRYNRLIEENQPLPDLIVIDGGKGQLHASVDALKEIGLYEQIPIIAIAKRLEEIYFPNDPLPLYLDKNSEGLKLIQYLRDEAHRFGINFHRNQRSRNQLISKLDSIKGIGVVTKEKLLRKYKSTKQIKEDVSQEEIISLIGKKKAERLLNHLSL</sequence>
<evidence type="ECO:0000256" key="2">
    <source>
        <dbReference type="ARBA" id="ARBA00022763"/>
    </source>
</evidence>
<dbReference type="SMART" id="SM00465">
    <property type="entry name" value="GIYc"/>
    <property type="match status" value="1"/>
</dbReference>
<keyword evidence="1 7" id="KW-0963">Cytoplasm</keyword>
<dbReference type="InterPro" id="IPR038476">
    <property type="entry name" value="UvrC_RNase_H_dom_sf"/>
</dbReference>
<dbReference type="InterPro" id="IPR035901">
    <property type="entry name" value="GIY-YIG_endonuc_sf"/>
</dbReference>
<evidence type="ECO:0000256" key="5">
    <source>
        <dbReference type="ARBA" id="ARBA00023204"/>
    </source>
</evidence>
<dbReference type="InterPro" id="IPR004791">
    <property type="entry name" value="UvrC"/>
</dbReference>
<dbReference type="GO" id="GO:0009380">
    <property type="term" value="C:excinuclease repair complex"/>
    <property type="evidence" value="ECO:0007669"/>
    <property type="project" value="InterPro"/>
</dbReference>
<dbReference type="OrthoDB" id="9804933at2"/>
<feature type="domain" description="UvrC family homology region profile" evidence="9">
    <location>
        <begin position="296"/>
        <end position="481"/>
    </location>
</feature>
<dbReference type="GO" id="GO:0006289">
    <property type="term" value="P:nucleotide-excision repair"/>
    <property type="evidence" value="ECO:0007669"/>
    <property type="project" value="UniProtKB-UniRule"/>
</dbReference>
<dbReference type="HOGENOM" id="CLU_014841_3_2_10"/>
<evidence type="ECO:0000313" key="10">
    <source>
        <dbReference type="EMBL" id="BAG83804.1"/>
    </source>
</evidence>
<dbReference type="Gene3D" id="1.10.150.20">
    <property type="entry name" value="5' to 3' exonuclease, C-terminal subdomain"/>
    <property type="match status" value="1"/>
</dbReference>
<keyword evidence="6 7" id="KW-0742">SOS response</keyword>
<evidence type="ECO:0000313" key="11">
    <source>
        <dbReference type="Proteomes" id="UP000000723"/>
    </source>
</evidence>
<comment type="subunit">
    <text evidence="7">Interacts with UvrB in an incision complex.</text>
</comment>
<dbReference type="SUPFAM" id="SSF46600">
    <property type="entry name" value="C-terminal UvrC-binding domain of UvrB"/>
    <property type="match status" value="1"/>
</dbReference>
<dbReference type="NCBIfam" id="TIGR00194">
    <property type="entry name" value="uvrC"/>
    <property type="match status" value="1"/>
</dbReference>
<dbReference type="PROSITE" id="PS50164">
    <property type="entry name" value="GIY_YIG"/>
    <property type="match status" value="1"/>
</dbReference>
<organism evidence="10 11">
    <name type="scientific">Azobacteroides pseudotrichonymphae genomovar. CFP2</name>
    <dbReference type="NCBI Taxonomy" id="511995"/>
    <lineage>
        <taxon>Bacteria</taxon>
        <taxon>Pseudomonadati</taxon>
        <taxon>Bacteroidota</taxon>
        <taxon>Bacteroidia</taxon>
        <taxon>Bacteroidales</taxon>
        <taxon>Candidatus Azobacteroides</taxon>
    </lineage>
</organism>
<dbReference type="FunFam" id="3.40.1440.10:FF:000001">
    <property type="entry name" value="UvrABC system protein C"/>
    <property type="match status" value="1"/>
</dbReference>
<dbReference type="SUPFAM" id="SSF47781">
    <property type="entry name" value="RuvA domain 2-like"/>
    <property type="match status" value="1"/>
</dbReference>
<dbReference type="KEGG" id="aps:CFPG_541"/>
<dbReference type="eggNOG" id="COG0322">
    <property type="taxonomic scope" value="Bacteria"/>
</dbReference>
<evidence type="ECO:0000256" key="4">
    <source>
        <dbReference type="ARBA" id="ARBA00022881"/>
    </source>
</evidence>
<keyword evidence="5 7" id="KW-0234">DNA repair</keyword>
<dbReference type="STRING" id="511995.CFPG_541"/>
<dbReference type="Gene3D" id="3.30.420.340">
    <property type="entry name" value="UvrC, RNAse H endonuclease domain"/>
    <property type="match status" value="1"/>
</dbReference>
<dbReference type="GO" id="GO:0003677">
    <property type="term" value="F:DNA binding"/>
    <property type="evidence" value="ECO:0007669"/>
    <property type="project" value="UniProtKB-UniRule"/>
</dbReference>
<dbReference type="AlphaFoldDB" id="B6YRI2"/>
<protein>
    <recommendedName>
        <fullName evidence="7">UvrABC system protein C</fullName>
        <shortName evidence="7">Protein UvrC</shortName>
    </recommendedName>
    <alternativeName>
        <fullName evidence="7">Excinuclease ABC subunit C</fullName>
    </alternativeName>
</protein>
<dbReference type="CDD" id="cd10434">
    <property type="entry name" value="GIY-YIG_UvrC_Cho"/>
    <property type="match status" value="1"/>
</dbReference>
<dbReference type="GO" id="GO:0009432">
    <property type="term" value="P:SOS response"/>
    <property type="evidence" value="ECO:0007669"/>
    <property type="project" value="UniProtKB-UniRule"/>
</dbReference>
<keyword evidence="11" id="KW-1185">Reference proteome</keyword>
<dbReference type="InterPro" id="IPR000305">
    <property type="entry name" value="GIY-YIG_endonuc"/>
</dbReference>
<dbReference type="Pfam" id="PF14520">
    <property type="entry name" value="HHH_5"/>
    <property type="match status" value="1"/>
</dbReference>
<name>B6YRI2_AZOPC</name>
<feature type="domain" description="GIY-YIG" evidence="8">
    <location>
        <begin position="18"/>
        <end position="97"/>
    </location>
</feature>
<comment type="subcellular location">
    <subcellularLocation>
        <location evidence="7">Cytoplasm</location>
    </subcellularLocation>
</comment>
<dbReference type="InterPro" id="IPR036876">
    <property type="entry name" value="UVR_dom_sf"/>
</dbReference>
<dbReference type="PANTHER" id="PTHR30562">
    <property type="entry name" value="UVRC/OXIDOREDUCTASE"/>
    <property type="match status" value="1"/>
</dbReference>
<accession>B6YRI2</accession>
<dbReference type="HAMAP" id="MF_00203">
    <property type="entry name" value="UvrC"/>
    <property type="match status" value="1"/>
</dbReference>
<evidence type="ECO:0000256" key="1">
    <source>
        <dbReference type="ARBA" id="ARBA00022490"/>
    </source>
</evidence>
<dbReference type="InterPro" id="IPR001162">
    <property type="entry name" value="UvrC_RNase_H_dom"/>
</dbReference>
<dbReference type="InterPro" id="IPR047296">
    <property type="entry name" value="GIY-YIG_UvrC_Cho"/>
</dbReference>
<evidence type="ECO:0000256" key="7">
    <source>
        <dbReference type="HAMAP-Rule" id="MF_00203"/>
    </source>
</evidence>
<dbReference type="PANTHER" id="PTHR30562:SF1">
    <property type="entry name" value="UVRABC SYSTEM PROTEIN C"/>
    <property type="match status" value="1"/>
</dbReference>